<name>A0ABD2VT92_9HYME</name>
<accession>A0ABD2VT92</accession>
<feature type="region of interest" description="Disordered" evidence="1">
    <location>
        <begin position="144"/>
        <end position="215"/>
    </location>
</feature>
<proteinExistence type="predicted"/>
<dbReference type="AlphaFoldDB" id="A0ABD2VT92"/>
<comment type="caution">
    <text evidence="2">The sequence shown here is derived from an EMBL/GenBank/DDBJ whole genome shotgun (WGS) entry which is preliminary data.</text>
</comment>
<feature type="compositionally biased region" description="Low complexity" evidence="1">
    <location>
        <begin position="199"/>
        <end position="215"/>
    </location>
</feature>
<dbReference type="EMBL" id="JBJJXI010000181">
    <property type="protein sequence ID" value="KAL3383945.1"/>
    <property type="molecule type" value="Genomic_DNA"/>
</dbReference>
<evidence type="ECO:0000313" key="3">
    <source>
        <dbReference type="Proteomes" id="UP001627154"/>
    </source>
</evidence>
<evidence type="ECO:0000313" key="2">
    <source>
        <dbReference type="EMBL" id="KAL3383945.1"/>
    </source>
</evidence>
<organism evidence="2 3">
    <name type="scientific">Trichogramma kaykai</name>
    <dbReference type="NCBI Taxonomy" id="54128"/>
    <lineage>
        <taxon>Eukaryota</taxon>
        <taxon>Metazoa</taxon>
        <taxon>Ecdysozoa</taxon>
        <taxon>Arthropoda</taxon>
        <taxon>Hexapoda</taxon>
        <taxon>Insecta</taxon>
        <taxon>Pterygota</taxon>
        <taxon>Neoptera</taxon>
        <taxon>Endopterygota</taxon>
        <taxon>Hymenoptera</taxon>
        <taxon>Apocrita</taxon>
        <taxon>Proctotrupomorpha</taxon>
        <taxon>Chalcidoidea</taxon>
        <taxon>Trichogrammatidae</taxon>
        <taxon>Trichogramma</taxon>
    </lineage>
</organism>
<dbReference type="Proteomes" id="UP001627154">
    <property type="component" value="Unassembled WGS sequence"/>
</dbReference>
<sequence>MSANPTSAGKTSKACVLLQSTTYPMNNSCSKFATVGLEFYDGEYRPAVQISSASKLYNGIVLNSVGWRMIRDNMYKIMAYTYESSNDKSETYAPDRIEIEGYSIDFTIMHNIKSVQFTRKVFDPLPEKYKRMLAAKEAEISVGNLQPRSAEQSKEANGASEKITELSSPTSPEKKDASVQTSPPDTTTRESESGAMQLDVSAMPVSSSDSSDVAL</sequence>
<keyword evidence="3" id="KW-1185">Reference proteome</keyword>
<evidence type="ECO:0000256" key="1">
    <source>
        <dbReference type="SAM" id="MobiDB-lite"/>
    </source>
</evidence>
<protein>
    <submittedName>
        <fullName evidence="2">Uncharacterized protein</fullName>
    </submittedName>
</protein>
<gene>
    <name evidence="2" type="ORF">TKK_020294</name>
</gene>
<reference evidence="2 3" key="1">
    <citation type="journal article" date="2024" name="bioRxiv">
        <title>A reference genome for Trichogramma kaykai: A tiny desert-dwelling parasitoid wasp with competing sex-ratio distorters.</title>
        <authorList>
            <person name="Culotta J."/>
            <person name="Lindsey A.R."/>
        </authorList>
    </citation>
    <scope>NUCLEOTIDE SEQUENCE [LARGE SCALE GENOMIC DNA]</scope>
    <source>
        <strain evidence="2 3">KSX58</strain>
    </source>
</reference>